<reference evidence="2" key="1">
    <citation type="submission" date="2013-06" db="EMBL/GenBank/DDBJ databases">
        <title>Complete Genome Sequence of Hyperthermophilic Palaeococcus pacificus DY20341T, Isolated from a Deep-Sea Hydrothermal Sediments.</title>
        <authorList>
            <person name="Zeng X."/>
            <person name="Shao Z."/>
        </authorList>
    </citation>
    <scope>NUCLEOTIDE SEQUENCE [LARGE SCALE GENOMIC DNA]</scope>
    <source>
        <strain evidence="2">DY20341</strain>
    </source>
</reference>
<protein>
    <submittedName>
        <fullName evidence="1">Uncharacterized protein</fullName>
    </submittedName>
</protein>
<organism evidence="1 2">
    <name type="scientific">Palaeococcus pacificus DY20341</name>
    <dbReference type="NCBI Taxonomy" id="1343739"/>
    <lineage>
        <taxon>Archaea</taxon>
        <taxon>Methanobacteriati</taxon>
        <taxon>Methanobacteriota</taxon>
        <taxon>Thermococci</taxon>
        <taxon>Thermococcales</taxon>
        <taxon>Thermococcaceae</taxon>
        <taxon>Palaeococcus</taxon>
    </lineage>
</organism>
<evidence type="ECO:0000313" key="1">
    <source>
        <dbReference type="EMBL" id="AIF69783.1"/>
    </source>
</evidence>
<accession>A0A075LYY8</accession>
<evidence type="ECO:0000313" key="2">
    <source>
        <dbReference type="Proteomes" id="UP000027981"/>
    </source>
</evidence>
<proteinExistence type="predicted"/>
<reference evidence="1 2" key="2">
    <citation type="journal article" date="2015" name="Genome Announc.">
        <title>Complete Genome Sequence of Hyperthermophilic Piezophilic Archaeon Palaeococcus pacificus DY20341T, Isolated from Deep-Sea Hydrothermal Sediments.</title>
        <authorList>
            <person name="Zeng X."/>
            <person name="Jebbar M."/>
            <person name="Shao Z."/>
        </authorList>
    </citation>
    <scope>NUCLEOTIDE SEQUENCE [LARGE SCALE GENOMIC DNA]</scope>
    <source>
        <strain evidence="1 2">DY20341</strain>
    </source>
</reference>
<dbReference type="EMBL" id="CP006019">
    <property type="protein sequence ID" value="AIF69783.1"/>
    <property type="molecule type" value="Genomic_DNA"/>
</dbReference>
<gene>
    <name evidence="1" type="ORF">PAP_06955</name>
</gene>
<sequence>MKKPSLFIIALLIGMAIGAVISPHLSSNSSSKSIKTFSEASSDEEHEEIKYNICPWVSQFELNKYLGELSTYYNASKVAEVLIKAFNDEYNPNLPLAIAKNLVLQYKAEELRYYFSYVILDENGSGVYSGRGVFNRGKNMSVIIPPHYSLFEYPEKDAFDILVGHMELEFGKNTTTEKAEKVVFIYYLVNPKTIEKTSELSIIYPQDWELKAIYPNATVTWTCKTEKREEGNITSCMEHKNIEGSMPHAWGSKESLGLNAQGLSGSYALVFESNDESKSEKPLVCIQLRAMMMSGNPKEALWKSFPDSCPFYP</sequence>
<dbReference type="GeneID" id="24842504"/>
<dbReference type="eggNOG" id="arCOG14190">
    <property type="taxonomic scope" value="Archaea"/>
</dbReference>
<dbReference type="AlphaFoldDB" id="A0A075LYY8"/>
<name>A0A075LYY8_9EURY</name>
<dbReference type="HOGENOM" id="CLU_945342_0_0_2"/>
<dbReference type="OrthoDB" id="95577at2157"/>
<dbReference type="Proteomes" id="UP000027981">
    <property type="component" value="Chromosome"/>
</dbReference>
<dbReference type="KEGG" id="ppac:PAP_06955"/>
<keyword evidence="2" id="KW-1185">Reference proteome</keyword>
<dbReference type="RefSeq" id="WP_048165303.1">
    <property type="nucleotide sequence ID" value="NZ_CP006019.1"/>
</dbReference>